<feature type="coiled-coil region" evidence="1">
    <location>
        <begin position="126"/>
        <end position="178"/>
    </location>
</feature>
<dbReference type="Proteomes" id="UP001489004">
    <property type="component" value="Unassembled WGS sequence"/>
</dbReference>
<evidence type="ECO:0000256" key="1">
    <source>
        <dbReference type="SAM" id="Coils"/>
    </source>
</evidence>
<organism evidence="2 3">
    <name type="scientific">[Myrmecia] bisecta</name>
    <dbReference type="NCBI Taxonomy" id="41462"/>
    <lineage>
        <taxon>Eukaryota</taxon>
        <taxon>Viridiplantae</taxon>
        <taxon>Chlorophyta</taxon>
        <taxon>core chlorophytes</taxon>
        <taxon>Trebouxiophyceae</taxon>
        <taxon>Trebouxiales</taxon>
        <taxon>Trebouxiaceae</taxon>
        <taxon>Myrmecia</taxon>
    </lineage>
</organism>
<proteinExistence type="predicted"/>
<sequence>MPGAEVAQFGRARLSSLKDEVLQLQVFRKRALERTEEQLAEETHKSNQAAAQAACGAAWQEERAALEQMAMEQASKCAANQDKLACLKGHLVQLDEQRMSAVSERDTLAARLQQCQQDLASHVSLLAESQRAVQELSGRARAAEGQLAELAGREQALARQLNEQRRQTEAALLCQERRGNALELDGLLQRLQGVCADDRPQ</sequence>
<comment type="caution">
    <text evidence="2">The sequence shown here is derived from an EMBL/GenBank/DDBJ whole genome shotgun (WGS) entry which is preliminary data.</text>
</comment>
<gene>
    <name evidence="2" type="ORF">WJX72_003995</name>
</gene>
<evidence type="ECO:0000313" key="2">
    <source>
        <dbReference type="EMBL" id="KAK9829118.1"/>
    </source>
</evidence>
<keyword evidence="3" id="KW-1185">Reference proteome</keyword>
<dbReference type="AlphaFoldDB" id="A0AAW1R6I3"/>
<evidence type="ECO:0000313" key="3">
    <source>
        <dbReference type="Proteomes" id="UP001489004"/>
    </source>
</evidence>
<reference evidence="2 3" key="1">
    <citation type="journal article" date="2024" name="Nat. Commun.">
        <title>Phylogenomics reveals the evolutionary origins of lichenization in chlorophyte algae.</title>
        <authorList>
            <person name="Puginier C."/>
            <person name="Libourel C."/>
            <person name="Otte J."/>
            <person name="Skaloud P."/>
            <person name="Haon M."/>
            <person name="Grisel S."/>
            <person name="Petersen M."/>
            <person name="Berrin J.G."/>
            <person name="Delaux P.M."/>
            <person name="Dal Grande F."/>
            <person name="Keller J."/>
        </authorList>
    </citation>
    <scope>NUCLEOTIDE SEQUENCE [LARGE SCALE GENOMIC DNA]</scope>
    <source>
        <strain evidence="2 3">SAG 2043</strain>
    </source>
</reference>
<keyword evidence="1" id="KW-0175">Coiled coil</keyword>
<accession>A0AAW1R6I3</accession>
<dbReference type="EMBL" id="JALJOR010000001">
    <property type="protein sequence ID" value="KAK9829118.1"/>
    <property type="molecule type" value="Genomic_DNA"/>
</dbReference>
<name>A0AAW1R6I3_9CHLO</name>
<protein>
    <submittedName>
        <fullName evidence="2">Uncharacterized protein</fullName>
    </submittedName>
</protein>